<feature type="compositionally biased region" description="Basic and acidic residues" evidence="1">
    <location>
        <begin position="181"/>
        <end position="226"/>
    </location>
</feature>
<evidence type="ECO:0000256" key="1">
    <source>
        <dbReference type="SAM" id="MobiDB-lite"/>
    </source>
</evidence>
<feature type="region of interest" description="Disordered" evidence="1">
    <location>
        <begin position="118"/>
        <end position="146"/>
    </location>
</feature>
<feature type="region of interest" description="Disordered" evidence="1">
    <location>
        <begin position="67"/>
        <end position="89"/>
    </location>
</feature>
<evidence type="ECO:0000313" key="3">
    <source>
        <dbReference type="Proteomes" id="UP000812966"/>
    </source>
</evidence>
<comment type="caution">
    <text evidence="2">The sequence shown here is derived from an EMBL/GenBank/DDBJ whole genome shotgun (WGS) entry which is preliminary data.</text>
</comment>
<dbReference type="AlphaFoldDB" id="A0A8K0JS87"/>
<dbReference type="EMBL" id="JABELV010000001">
    <property type="protein sequence ID" value="KAG7580126.1"/>
    <property type="molecule type" value="Genomic_DNA"/>
</dbReference>
<evidence type="ECO:0000313" key="2">
    <source>
        <dbReference type="EMBL" id="KAG7580126.1"/>
    </source>
</evidence>
<keyword evidence="3" id="KW-1185">Reference proteome</keyword>
<dbReference type="Proteomes" id="UP000812966">
    <property type="component" value="Unassembled WGS sequence"/>
</dbReference>
<organism evidence="2 3">
    <name type="scientific">Filobasidium floriforme</name>
    <dbReference type="NCBI Taxonomy" id="5210"/>
    <lineage>
        <taxon>Eukaryota</taxon>
        <taxon>Fungi</taxon>
        <taxon>Dikarya</taxon>
        <taxon>Basidiomycota</taxon>
        <taxon>Agaricomycotina</taxon>
        <taxon>Tremellomycetes</taxon>
        <taxon>Filobasidiales</taxon>
        <taxon>Filobasidiaceae</taxon>
        <taxon>Filobasidium</taxon>
    </lineage>
</organism>
<feature type="region of interest" description="Disordered" evidence="1">
    <location>
        <begin position="159"/>
        <end position="284"/>
    </location>
</feature>
<protein>
    <recommendedName>
        <fullName evidence="4">G-patch domain-containing protein</fullName>
    </recommendedName>
</protein>
<feature type="compositionally biased region" description="Acidic residues" evidence="1">
    <location>
        <begin position="273"/>
        <end position="284"/>
    </location>
</feature>
<gene>
    <name evidence="2" type="ORF">FFLO_00097</name>
</gene>
<reference evidence="2" key="1">
    <citation type="submission" date="2020-04" db="EMBL/GenBank/DDBJ databases">
        <title>Analysis of mating type loci in Filobasidium floriforme.</title>
        <authorList>
            <person name="Nowrousian M."/>
        </authorList>
    </citation>
    <scope>NUCLEOTIDE SEQUENCE</scope>
    <source>
        <strain evidence="2">CBS 6242</strain>
    </source>
</reference>
<feature type="compositionally biased region" description="Low complexity" evidence="1">
    <location>
        <begin position="159"/>
        <end position="180"/>
    </location>
</feature>
<evidence type="ECO:0008006" key="4">
    <source>
        <dbReference type="Google" id="ProtNLM"/>
    </source>
</evidence>
<name>A0A8K0JS87_9TREE</name>
<sequence length="284" mass="30264">MPLDTTEYLTSRGWKGKGTALKQGHLSRPIAVVQKKTMSGVGKDRDEAVPFWDNIFASAAQSIASGTSTPLGSGASTPIATQSGGPSSMSVMARSKKEFARLKLYASFVRGEVIEFKPSDPQSSVSTGGLGSGGASPKGSATPMHQHKIMKSQLWNVQPVPSASTSTTPSPVPAPTTMSSKSDRKAEKALEKAAKRARRAEKETRRAEKEAKRAEKEKRRAEKKEAGAVGANGIEEGSDGVKEKKRKRSAAAEDAVGTKEVKKKRRKDKIEALEGDEQQTGDAL</sequence>
<accession>A0A8K0JS87</accession>
<proteinExistence type="predicted"/>